<dbReference type="Gene3D" id="2.40.100.10">
    <property type="entry name" value="Cyclophilin-like"/>
    <property type="match status" value="1"/>
</dbReference>
<comment type="caution">
    <text evidence="5">The sequence shown here is derived from an EMBL/GenBank/DDBJ whole genome shotgun (WGS) entry which is preliminary data.</text>
</comment>
<dbReference type="InterPro" id="IPR003833">
    <property type="entry name" value="CT_C_D"/>
</dbReference>
<evidence type="ECO:0000256" key="2">
    <source>
        <dbReference type="ARBA" id="ARBA00022801"/>
    </source>
</evidence>
<organism evidence="5 6">
    <name type="scientific">Marinicella sediminis</name>
    <dbReference type="NCBI Taxonomy" id="1792834"/>
    <lineage>
        <taxon>Bacteria</taxon>
        <taxon>Pseudomonadati</taxon>
        <taxon>Pseudomonadota</taxon>
        <taxon>Gammaproteobacteria</taxon>
        <taxon>Lysobacterales</taxon>
        <taxon>Marinicellaceae</taxon>
        <taxon>Marinicella</taxon>
    </lineage>
</organism>
<dbReference type="Gene3D" id="3.30.1360.40">
    <property type="match status" value="1"/>
</dbReference>
<evidence type="ECO:0000256" key="1">
    <source>
        <dbReference type="ARBA" id="ARBA00022741"/>
    </source>
</evidence>
<keyword evidence="2 5" id="KW-0378">Hydrolase</keyword>
<evidence type="ECO:0000256" key="3">
    <source>
        <dbReference type="ARBA" id="ARBA00022840"/>
    </source>
</evidence>
<sequence>MKALRIQSISPNGDCGLIVSFFPDEDTLKGIHALAEEWLRSPMPHMINVIPATETLVLVFDRPIQYEETWLSRLRDIIIQPRTWHREATIHEVPVCYEPSLAADLDVVLDTLSLSQEDLIERHSKPLYEVMQLGFLPGFVYLDGNLPDLEVPRKSTPVLQVPKGSVAVANRMTGIYSLATPGGWHVIGRTPCTLLNLASFSPQQIRPLDQVRFVPISLDDFFAMEQTGCN</sequence>
<keyword evidence="3" id="KW-0067">ATP-binding</keyword>
<dbReference type="InterPro" id="IPR010016">
    <property type="entry name" value="PxpB"/>
</dbReference>
<dbReference type="PANTHER" id="PTHR34698:SF2">
    <property type="entry name" value="5-OXOPROLINASE SUBUNIT B"/>
    <property type="match status" value="1"/>
</dbReference>
<protein>
    <submittedName>
        <fullName evidence="5">Allophanate hydrolase subunit 1</fullName>
    </submittedName>
</protein>
<dbReference type="PANTHER" id="PTHR34698">
    <property type="entry name" value="5-OXOPROLINASE SUBUNIT B"/>
    <property type="match status" value="1"/>
</dbReference>
<dbReference type="RefSeq" id="WP_077410953.1">
    <property type="nucleotide sequence ID" value="NZ_JBHRTS010000004.1"/>
</dbReference>
<proteinExistence type="predicted"/>
<evidence type="ECO:0000259" key="4">
    <source>
        <dbReference type="SMART" id="SM00796"/>
    </source>
</evidence>
<keyword evidence="6" id="KW-1185">Reference proteome</keyword>
<dbReference type="EMBL" id="JBHRTS010000004">
    <property type="protein sequence ID" value="MFC3194277.1"/>
    <property type="molecule type" value="Genomic_DNA"/>
</dbReference>
<dbReference type="SMART" id="SM00796">
    <property type="entry name" value="AHS1"/>
    <property type="match status" value="1"/>
</dbReference>
<dbReference type="GO" id="GO:0016787">
    <property type="term" value="F:hydrolase activity"/>
    <property type="evidence" value="ECO:0007669"/>
    <property type="project" value="UniProtKB-KW"/>
</dbReference>
<evidence type="ECO:0000313" key="6">
    <source>
        <dbReference type="Proteomes" id="UP001595533"/>
    </source>
</evidence>
<dbReference type="Pfam" id="PF02682">
    <property type="entry name" value="CT_C_D"/>
    <property type="match status" value="1"/>
</dbReference>
<dbReference type="SUPFAM" id="SSF160467">
    <property type="entry name" value="PH0987 N-terminal domain-like"/>
    <property type="match status" value="1"/>
</dbReference>
<accession>A0ABV7JFV6</accession>
<dbReference type="InterPro" id="IPR029000">
    <property type="entry name" value="Cyclophilin-like_dom_sf"/>
</dbReference>
<dbReference type="SUPFAM" id="SSF50891">
    <property type="entry name" value="Cyclophilin-like"/>
    <property type="match status" value="1"/>
</dbReference>
<reference evidence="6" key="1">
    <citation type="journal article" date="2019" name="Int. J. Syst. Evol. Microbiol.">
        <title>The Global Catalogue of Microorganisms (GCM) 10K type strain sequencing project: providing services to taxonomists for standard genome sequencing and annotation.</title>
        <authorList>
            <consortium name="The Broad Institute Genomics Platform"/>
            <consortium name="The Broad Institute Genome Sequencing Center for Infectious Disease"/>
            <person name="Wu L."/>
            <person name="Ma J."/>
        </authorList>
    </citation>
    <scope>NUCLEOTIDE SEQUENCE [LARGE SCALE GENOMIC DNA]</scope>
    <source>
        <strain evidence="6">KCTC 42953</strain>
    </source>
</reference>
<name>A0ABV7JFV6_9GAMM</name>
<dbReference type="Proteomes" id="UP001595533">
    <property type="component" value="Unassembled WGS sequence"/>
</dbReference>
<gene>
    <name evidence="5" type="ORF">ACFODZ_08505</name>
</gene>
<feature type="domain" description="Carboxyltransferase" evidence="4">
    <location>
        <begin position="7"/>
        <end position="208"/>
    </location>
</feature>
<keyword evidence="1" id="KW-0547">Nucleotide-binding</keyword>
<evidence type="ECO:0000313" key="5">
    <source>
        <dbReference type="EMBL" id="MFC3194277.1"/>
    </source>
</evidence>